<name>A0A2P4YAQ3_9STRA</name>
<protein>
    <recommendedName>
        <fullName evidence="2">Retrovirus-related Pol polyprotein from transposon TNT 1-94-like beta-barrel domain-containing protein</fullName>
    </recommendedName>
</protein>
<dbReference type="OrthoDB" id="6761949at2759"/>
<reference evidence="3 4" key="1">
    <citation type="journal article" date="2017" name="Genome Biol. Evol.">
        <title>Phytophthora megakarya and P. palmivora, closely related causal agents of cacao black pod rot, underwent increases in genome sizes and gene numbers by different mechanisms.</title>
        <authorList>
            <person name="Ali S.S."/>
            <person name="Shao J."/>
            <person name="Lary D.J."/>
            <person name="Kronmiller B."/>
            <person name="Shen D."/>
            <person name="Strem M.D."/>
            <person name="Amoako-Attah I."/>
            <person name="Akrofi A.Y."/>
            <person name="Begoude B.A."/>
            <person name="Ten Hoopen G.M."/>
            <person name="Coulibaly K."/>
            <person name="Kebe B.I."/>
            <person name="Melnick R.L."/>
            <person name="Guiltinan M.J."/>
            <person name="Tyler B.M."/>
            <person name="Meinhardt L.W."/>
            <person name="Bailey B.A."/>
        </authorList>
    </citation>
    <scope>NUCLEOTIDE SEQUENCE [LARGE SCALE GENOMIC DNA]</scope>
    <source>
        <strain evidence="4">sbr112.9</strain>
    </source>
</reference>
<accession>A0A2P4YAQ3</accession>
<sequence>MIASASTEFECRKKSNEEPGQVAQEQKHDFSFAATSAMNKSEWLVDSGASSHMTSVRETFMSMKDLKTPVRITIADGTKVNAVATGTVGLKLVDGTTISLSDVHYIPEVERSLIPVSKLVEKDVLAHFSKDKCGFRYDDTKVMVSMRCGNVYKSKTVGDDVCKVATASCKEPWVIYTHAWAISH</sequence>
<evidence type="ECO:0000259" key="2">
    <source>
        <dbReference type="Pfam" id="PF22936"/>
    </source>
</evidence>
<proteinExistence type="predicted"/>
<gene>
    <name evidence="3" type="ORF">PHPALM_8071</name>
</gene>
<organism evidence="3 4">
    <name type="scientific">Phytophthora palmivora</name>
    <dbReference type="NCBI Taxonomy" id="4796"/>
    <lineage>
        <taxon>Eukaryota</taxon>
        <taxon>Sar</taxon>
        <taxon>Stramenopiles</taxon>
        <taxon>Oomycota</taxon>
        <taxon>Peronosporomycetes</taxon>
        <taxon>Peronosporales</taxon>
        <taxon>Peronosporaceae</taxon>
        <taxon>Phytophthora</taxon>
    </lineage>
</organism>
<dbReference type="EMBL" id="NCKW01004282">
    <property type="protein sequence ID" value="POM74895.1"/>
    <property type="molecule type" value="Genomic_DNA"/>
</dbReference>
<evidence type="ECO:0000313" key="3">
    <source>
        <dbReference type="EMBL" id="POM74895.1"/>
    </source>
</evidence>
<dbReference type="PANTHER" id="PTHR47592">
    <property type="entry name" value="PBF68 PROTEIN"/>
    <property type="match status" value="1"/>
</dbReference>
<evidence type="ECO:0000256" key="1">
    <source>
        <dbReference type="SAM" id="MobiDB-lite"/>
    </source>
</evidence>
<keyword evidence="4" id="KW-1185">Reference proteome</keyword>
<feature type="region of interest" description="Disordered" evidence="1">
    <location>
        <begin position="1"/>
        <end position="24"/>
    </location>
</feature>
<comment type="caution">
    <text evidence="3">The sequence shown here is derived from an EMBL/GenBank/DDBJ whole genome shotgun (WGS) entry which is preliminary data.</text>
</comment>
<dbReference type="Proteomes" id="UP000237271">
    <property type="component" value="Unassembled WGS sequence"/>
</dbReference>
<dbReference type="PANTHER" id="PTHR47592:SF27">
    <property type="entry name" value="OS08G0421700 PROTEIN"/>
    <property type="match status" value="1"/>
</dbReference>
<dbReference type="Pfam" id="PF22936">
    <property type="entry name" value="Pol_BBD"/>
    <property type="match status" value="1"/>
</dbReference>
<evidence type="ECO:0000313" key="4">
    <source>
        <dbReference type="Proteomes" id="UP000237271"/>
    </source>
</evidence>
<dbReference type="InterPro" id="IPR054722">
    <property type="entry name" value="PolX-like_BBD"/>
</dbReference>
<dbReference type="AlphaFoldDB" id="A0A2P4YAQ3"/>
<feature type="domain" description="Retrovirus-related Pol polyprotein from transposon TNT 1-94-like beta-barrel" evidence="2">
    <location>
        <begin position="43"/>
        <end position="123"/>
    </location>
</feature>